<evidence type="ECO:0000313" key="4">
    <source>
        <dbReference type="Proteomes" id="UP000607197"/>
    </source>
</evidence>
<comment type="caution">
    <text evidence="3">The sequence shown here is derived from an EMBL/GenBank/DDBJ whole genome shotgun (WGS) entry which is preliminary data.</text>
</comment>
<dbReference type="PANTHER" id="PTHR45947:SF3">
    <property type="entry name" value="SULFOQUINOVOSYL TRANSFERASE SQD2"/>
    <property type="match status" value="1"/>
</dbReference>
<evidence type="ECO:0000256" key="1">
    <source>
        <dbReference type="SAM" id="Phobius"/>
    </source>
</evidence>
<dbReference type="Pfam" id="PF00534">
    <property type="entry name" value="Glycos_transf_1"/>
    <property type="match status" value="1"/>
</dbReference>
<keyword evidence="1" id="KW-1133">Transmembrane helix</keyword>
<keyword evidence="1" id="KW-0812">Transmembrane</keyword>
<reference evidence="3" key="1">
    <citation type="journal article" date="2014" name="Int. J. Syst. Evol. Microbiol.">
        <title>Complete genome sequence of Corynebacterium casei LMG S-19264T (=DSM 44701T), isolated from a smear-ripened cheese.</title>
        <authorList>
            <consortium name="US DOE Joint Genome Institute (JGI-PGF)"/>
            <person name="Walter F."/>
            <person name="Albersmeier A."/>
            <person name="Kalinowski J."/>
            <person name="Ruckert C."/>
        </authorList>
    </citation>
    <scope>NUCLEOTIDE SEQUENCE</scope>
    <source>
        <strain evidence="3">JCM 19596</strain>
    </source>
</reference>
<reference evidence="3" key="2">
    <citation type="submission" date="2020-09" db="EMBL/GenBank/DDBJ databases">
        <authorList>
            <person name="Sun Q."/>
            <person name="Ohkuma M."/>
        </authorList>
    </citation>
    <scope>NUCLEOTIDE SEQUENCE</scope>
    <source>
        <strain evidence="3">JCM 19596</strain>
    </source>
</reference>
<dbReference type="EMBL" id="BMPG01000004">
    <property type="protein sequence ID" value="GGL68235.1"/>
    <property type="molecule type" value="Genomic_DNA"/>
</dbReference>
<dbReference type="AlphaFoldDB" id="A0A830F9Q0"/>
<accession>A0A830F9Q0</accession>
<dbReference type="GO" id="GO:0016758">
    <property type="term" value="F:hexosyltransferase activity"/>
    <property type="evidence" value="ECO:0007669"/>
    <property type="project" value="TreeGrafter"/>
</dbReference>
<name>A0A830F9Q0_9EURY</name>
<protein>
    <recommendedName>
        <fullName evidence="2">Glycosyl transferase family 1 domain-containing protein</fullName>
    </recommendedName>
</protein>
<evidence type="ECO:0000313" key="3">
    <source>
        <dbReference type="EMBL" id="GGL68235.1"/>
    </source>
</evidence>
<keyword evidence="1" id="KW-0472">Membrane</keyword>
<dbReference type="InterPro" id="IPR050194">
    <property type="entry name" value="Glycosyltransferase_grp1"/>
</dbReference>
<dbReference type="SUPFAM" id="SSF53756">
    <property type="entry name" value="UDP-Glycosyltransferase/glycogen phosphorylase"/>
    <property type="match status" value="1"/>
</dbReference>
<dbReference type="InterPro" id="IPR001296">
    <property type="entry name" value="Glyco_trans_1"/>
</dbReference>
<organism evidence="3 4">
    <name type="scientific">Halocalculus aciditolerans</name>
    <dbReference type="NCBI Taxonomy" id="1383812"/>
    <lineage>
        <taxon>Archaea</taxon>
        <taxon>Methanobacteriati</taxon>
        <taxon>Methanobacteriota</taxon>
        <taxon>Stenosarchaea group</taxon>
        <taxon>Halobacteria</taxon>
        <taxon>Halobacteriales</taxon>
        <taxon>Halobacteriaceae</taxon>
        <taxon>Halocalculus</taxon>
    </lineage>
</organism>
<dbReference type="CDD" id="cd03801">
    <property type="entry name" value="GT4_PimA-like"/>
    <property type="match status" value="1"/>
</dbReference>
<proteinExistence type="predicted"/>
<dbReference type="Gene3D" id="3.40.50.2000">
    <property type="entry name" value="Glycogen Phosphorylase B"/>
    <property type="match status" value="2"/>
</dbReference>
<evidence type="ECO:0000259" key="2">
    <source>
        <dbReference type="Pfam" id="PF00534"/>
    </source>
</evidence>
<sequence>MSVKRVLLFTPKYPPYQGGAPTYYSNLVQELERTEITVVTQAHPNKPLRENKEGTSIYRTVYRPHWGGKMMGTLVGVFSLFLTIIAVYCINKQDTIIAHASSISTFAASVTSEVTRTPIIYDCRDLSIRECLVKIGYDREYISCSPSVDQMLISFGVKDENIKRVEIVNPEYTSRFEREPHITNNESGEYYRCIYVGALEPHKNVHSLVKALQLVPSGEIKLDIVGNGSERERLQDLVERRDLTDTVDFHGELDHRTVLKMIRDSNLLIHPSKRETGPRTVQEAQQIGTPVIATPVGKTPELISHMKNGLLTRDDPENIAENINYALNNQREMREMAIEGQKSFSPAEWDKTVKTINKLVN</sequence>
<dbReference type="Proteomes" id="UP000607197">
    <property type="component" value="Unassembled WGS sequence"/>
</dbReference>
<feature type="domain" description="Glycosyl transferase family 1" evidence="2">
    <location>
        <begin position="185"/>
        <end position="341"/>
    </location>
</feature>
<dbReference type="PANTHER" id="PTHR45947">
    <property type="entry name" value="SULFOQUINOVOSYL TRANSFERASE SQD2"/>
    <property type="match status" value="1"/>
</dbReference>
<keyword evidence="4" id="KW-1185">Reference proteome</keyword>
<feature type="transmembrane region" description="Helical" evidence="1">
    <location>
        <begin position="70"/>
        <end position="90"/>
    </location>
</feature>
<gene>
    <name evidence="3" type="ORF">GCM10009039_27820</name>
</gene>